<evidence type="ECO:0000313" key="1">
    <source>
        <dbReference type="EMBL" id="VAW30994.1"/>
    </source>
</evidence>
<name>A0A3B0VH10_9ZZZZ</name>
<dbReference type="AlphaFoldDB" id="A0A3B0VH10"/>
<organism evidence="1">
    <name type="scientific">hydrothermal vent metagenome</name>
    <dbReference type="NCBI Taxonomy" id="652676"/>
    <lineage>
        <taxon>unclassified sequences</taxon>
        <taxon>metagenomes</taxon>
        <taxon>ecological metagenomes</taxon>
    </lineage>
</organism>
<gene>
    <name evidence="1" type="ORF">MNBD_CHLOROFLEXI01-5069</name>
</gene>
<sequence>MQPLLVNQEVSIVVRGDFTPAIFQPFWFASNNLIKEAEAEAAQVKILTPTVTDFSAEWLSLNVVTNRFQIKTEQEPYFEPLRDLGIGLFTLLPDTPLRVMGINSNFVYNLHSEDDWHSLGHRLTPKEAWNQILDSSGMRAVIIQGERSDDYDGYIQVSVQPIHNEEVEFGVFVAVNDHFVLAEENRSDKAQEVIEILSQSWTNSMERGLEIAKKAVRFGEGQ</sequence>
<reference evidence="1" key="1">
    <citation type="submission" date="2018-06" db="EMBL/GenBank/DDBJ databases">
        <authorList>
            <person name="Zhirakovskaya E."/>
        </authorList>
    </citation>
    <scope>NUCLEOTIDE SEQUENCE</scope>
</reference>
<accession>A0A3B0VH10</accession>
<dbReference type="EMBL" id="UOEU01000129">
    <property type="protein sequence ID" value="VAW30994.1"/>
    <property type="molecule type" value="Genomic_DNA"/>
</dbReference>
<proteinExistence type="predicted"/>
<protein>
    <submittedName>
        <fullName evidence="1">Uncharacterized protein</fullName>
    </submittedName>
</protein>